<evidence type="ECO:0000313" key="7">
    <source>
        <dbReference type="Proteomes" id="UP001610335"/>
    </source>
</evidence>
<dbReference type="EMBL" id="JBFXLS010000007">
    <property type="protein sequence ID" value="KAL2832123.1"/>
    <property type="molecule type" value="Genomic_DNA"/>
</dbReference>
<keyword evidence="7" id="KW-1185">Reference proteome</keyword>
<dbReference type="Proteomes" id="UP001610335">
    <property type="component" value="Unassembled WGS sequence"/>
</dbReference>
<evidence type="ECO:0000256" key="1">
    <source>
        <dbReference type="ARBA" id="ARBA00011408"/>
    </source>
</evidence>
<evidence type="ECO:0000256" key="5">
    <source>
        <dbReference type="SAM" id="MobiDB-lite"/>
    </source>
</evidence>
<dbReference type="PANTHER" id="PTHR31859">
    <property type="entry name" value="TETRATRICOPEPTIDE REPEAT PROTEIN 39 FAMILY MEMBER"/>
    <property type="match status" value="1"/>
</dbReference>
<evidence type="ECO:0000256" key="4">
    <source>
        <dbReference type="ARBA" id="ARBA00043897"/>
    </source>
</evidence>
<protein>
    <recommendedName>
        <fullName evidence="2">Inclusion body clearance protein IML2</fullName>
    </recommendedName>
    <alternativeName>
        <fullName evidence="3">Inclusion body clearance protein iml2</fullName>
    </alternativeName>
</protein>
<feature type="region of interest" description="Disordered" evidence="5">
    <location>
        <begin position="1"/>
        <end position="21"/>
    </location>
</feature>
<accession>A0ABR4IZ84</accession>
<feature type="compositionally biased region" description="Polar residues" evidence="5">
    <location>
        <begin position="11"/>
        <end position="21"/>
    </location>
</feature>
<gene>
    <name evidence="6" type="ORF">BDW59DRAFT_115704</name>
</gene>
<dbReference type="PANTHER" id="PTHR31859:SF1">
    <property type="entry name" value="TETRATRICOPEPTIDE REPEAT PROTEIN 39C"/>
    <property type="match status" value="1"/>
</dbReference>
<evidence type="ECO:0000256" key="3">
    <source>
        <dbReference type="ARBA" id="ARBA00019539"/>
    </source>
</evidence>
<evidence type="ECO:0000313" key="6">
    <source>
        <dbReference type="EMBL" id="KAL2832123.1"/>
    </source>
</evidence>
<dbReference type="InterPro" id="IPR019412">
    <property type="entry name" value="IML2/TPR_39"/>
</dbReference>
<organism evidence="6 7">
    <name type="scientific">Aspergillus cavernicola</name>
    <dbReference type="NCBI Taxonomy" id="176166"/>
    <lineage>
        <taxon>Eukaryota</taxon>
        <taxon>Fungi</taxon>
        <taxon>Dikarya</taxon>
        <taxon>Ascomycota</taxon>
        <taxon>Pezizomycotina</taxon>
        <taxon>Eurotiomycetes</taxon>
        <taxon>Eurotiomycetidae</taxon>
        <taxon>Eurotiales</taxon>
        <taxon>Aspergillaceae</taxon>
        <taxon>Aspergillus</taxon>
        <taxon>Aspergillus subgen. Nidulantes</taxon>
    </lineage>
</organism>
<evidence type="ECO:0000256" key="2">
    <source>
        <dbReference type="ARBA" id="ARBA00018424"/>
    </source>
</evidence>
<comment type="function">
    <text evidence="4">Inclusion body (IB) resident protein that interacts strongly with lipid droplet (LD) proteins. Involved in LD-mediated IB clearing after protein folding stress, probably by enabling access to the IBs of an LD-stored soluble sterol derivative that acts as a chaperone in inclusion clearing.</text>
</comment>
<dbReference type="Pfam" id="PF10300">
    <property type="entry name" value="Iml2-TPR_39"/>
    <property type="match status" value="1"/>
</dbReference>
<proteinExistence type="predicted"/>
<comment type="caution">
    <text evidence="6">The sequence shown here is derived from an EMBL/GenBank/DDBJ whole genome shotgun (WGS) entry which is preliminary data.</text>
</comment>
<reference evidence="6 7" key="1">
    <citation type="submission" date="2024-07" db="EMBL/GenBank/DDBJ databases">
        <title>Section-level genome sequencing and comparative genomics of Aspergillus sections Usti and Cavernicolus.</title>
        <authorList>
            <consortium name="Lawrence Berkeley National Laboratory"/>
            <person name="Nybo J.L."/>
            <person name="Vesth T.C."/>
            <person name="Theobald S."/>
            <person name="Frisvad J.C."/>
            <person name="Larsen T.O."/>
            <person name="Kjaerboelling I."/>
            <person name="Rothschild-Mancinelli K."/>
            <person name="Lyhne E.K."/>
            <person name="Kogle M.E."/>
            <person name="Barry K."/>
            <person name="Clum A."/>
            <person name="Na H."/>
            <person name="Ledsgaard L."/>
            <person name="Lin J."/>
            <person name="Lipzen A."/>
            <person name="Kuo A."/>
            <person name="Riley R."/>
            <person name="Mondo S."/>
            <person name="LaButti K."/>
            <person name="Haridas S."/>
            <person name="Pangalinan J."/>
            <person name="Salamov A.A."/>
            <person name="Simmons B.A."/>
            <person name="Magnuson J.K."/>
            <person name="Chen J."/>
            <person name="Drula E."/>
            <person name="Henrissat B."/>
            <person name="Wiebenga A."/>
            <person name="Lubbers R.J."/>
            <person name="Gomes A.C."/>
            <person name="Makela M.R."/>
            <person name="Stajich J."/>
            <person name="Grigoriev I.V."/>
            <person name="Mortensen U.H."/>
            <person name="De vries R.P."/>
            <person name="Baker S.E."/>
            <person name="Andersen M.R."/>
        </authorList>
    </citation>
    <scope>NUCLEOTIDE SEQUENCE [LARGE SCALE GENOMIC DNA]</scope>
    <source>
        <strain evidence="6 7">CBS 600.67</strain>
    </source>
</reference>
<comment type="subunit">
    <text evidence="1">Interacts with lipid droplet proteins.</text>
</comment>
<sequence length="687" mass="77369">MFGSWFGGKKSSPNGSTQSLDARSELQDLEDALRAAELILNDDVDGAEDSLSVRNSAFHLLGRAVVMFIRATLGFEQDIMRQAADRLNEAENKAYSDQQRAKNSAQSSDTYHSEIYEPGTEFVLCQAMAQLMCAVVGVLNESLTESIKGFYKLRKAYFALDAVLKMEVKFMQSRRAGVINSSSSTLSNKEAKVSVEPVKVSEDLSNLNIAGPGSGPVSSSTSAAELINHDEGSDIFKNEIDVFVHSGASFCYGVLLLLISMVPPAFSRLLSIVGFHGDKDRALRLLWQASKFHNLPGAIAALTLLGYYNAFVRYCDIMPDAIPGKDGDIQGYPQERLEALLTRMRTRFPKSQLWLLEESRMKGANHRLDLALEILCTKEHSPLKQVEALKIFEKSLNAMYLHRYQECAEAFVECADLNSWSRSLYYYIAGACHISLYRELAATDPEKAEEHADTAVKLLHKAPQFAGTKKFMARQLPFDIFVVRKIAKWEARAKEWNVRFVDAVGVDPIEEMIFLWNGHSRMTQAQLQESLDRMSWSESDANKTWSREGTEEKGIYQLLRAAVLRSMRRHEEAKEIIRTSIFTLDRSVFKGRHKDDWVYPVAYFEMAANLWMERPTYIAQHGGPAPGSSKVEDAANSEREKVQECKDYLQKAARWESYEQEARFGLKVTAALEAVAKWESQHSTSVE</sequence>
<name>A0ABR4IZ84_9EURO</name>